<dbReference type="EMBL" id="MU250559">
    <property type="protein sequence ID" value="KAG7441471.1"/>
    <property type="molecule type" value="Genomic_DNA"/>
</dbReference>
<keyword evidence="3" id="KW-1185">Reference proteome</keyword>
<sequence length="235" mass="27219">MDEREAVTAKSRFVTVLCNNSALHGRMNHSTRTTTCSARRALHMRFLLAALYGDACVRRVSTLYRCWGDIRRPRSQSAKSPSRHERHKSIHNQRLDFSILWIDVVLLPLYGVTFSLHSSVLVLVWLNGMPGVQVEVIFTPWVRAEQRQIKSCEQTWAGEGSEVCPLFYRLVIEQPPVSREHRRKRSRQTEIPRSLFLQCRLPTPPLTYDRPSNHQVGMKHSAKDDQRISFCNQIL</sequence>
<gene>
    <name evidence="2" type="ORF">BT62DRAFT_1011492</name>
</gene>
<protein>
    <submittedName>
        <fullName evidence="2">Uncharacterized protein</fullName>
    </submittedName>
</protein>
<keyword evidence="1" id="KW-1133">Transmembrane helix</keyword>
<keyword evidence="1" id="KW-0472">Membrane</keyword>
<accession>A0A9P8AN76</accession>
<dbReference type="RefSeq" id="XP_043034971.1">
    <property type="nucleotide sequence ID" value="XM_043177789.1"/>
</dbReference>
<feature type="transmembrane region" description="Helical" evidence="1">
    <location>
        <begin position="95"/>
        <end position="116"/>
    </location>
</feature>
<comment type="caution">
    <text evidence="2">The sequence shown here is derived from an EMBL/GenBank/DDBJ whole genome shotgun (WGS) entry which is preliminary data.</text>
</comment>
<organism evidence="2 3">
    <name type="scientific">Guyanagaster necrorhizus</name>
    <dbReference type="NCBI Taxonomy" id="856835"/>
    <lineage>
        <taxon>Eukaryota</taxon>
        <taxon>Fungi</taxon>
        <taxon>Dikarya</taxon>
        <taxon>Basidiomycota</taxon>
        <taxon>Agaricomycotina</taxon>
        <taxon>Agaricomycetes</taxon>
        <taxon>Agaricomycetidae</taxon>
        <taxon>Agaricales</taxon>
        <taxon>Marasmiineae</taxon>
        <taxon>Physalacriaceae</taxon>
        <taxon>Guyanagaster</taxon>
    </lineage>
</organism>
<evidence type="ECO:0000256" key="1">
    <source>
        <dbReference type="SAM" id="Phobius"/>
    </source>
</evidence>
<dbReference type="GeneID" id="66100076"/>
<dbReference type="AlphaFoldDB" id="A0A9P8AN76"/>
<keyword evidence="1" id="KW-0812">Transmembrane</keyword>
<dbReference type="Proteomes" id="UP000812287">
    <property type="component" value="Unassembled WGS sequence"/>
</dbReference>
<evidence type="ECO:0000313" key="2">
    <source>
        <dbReference type="EMBL" id="KAG7441471.1"/>
    </source>
</evidence>
<name>A0A9P8AN76_9AGAR</name>
<proteinExistence type="predicted"/>
<reference evidence="2" key="1">
    <citation type="submission" date="2020-11" db="EMBL/GenBank/DDBJ databases">
        <title>Adaptations for nitrogen fixation in a non-lichenized fungal sporocarp promotes dispersal by wood-feeding termites.</title>
        <authorList>
            <consortium name="DOE Joint Genome Institute"/>
            <person name="Koch R.A."/>
            <person name="Yoon G."/>
            <person name="Arayal U."/>
            <person name="Lail K."/>
            <person name="Amirebrahimi M."/>
            <person name="Labutti K."/>
            <person name="Lipzen A."/>
            <person name="Riley R."/>
            <person name="Barry K."/>
            <person name="Henrissat B."/>
            <person name="Grigoriev I.V."/>
            <person name="Herr J.R."/>
            <person name="Aime M.C."/>
        </authorList>
    </citation>
    <scope>NUCLEOTIDE SEQUENCE</scope>
    <source>
        <strain evidence="2">MCA 3950</strain>
    </source>
</reference>
<evidence type="ECO:0000313" key="3">
    <source>
        <dbReference type="Proteomes" id="UP000812287"/>
    </source>
</evidence>